<name>B8C5L5_THAPS</name>
<dbReference type="OMA" id="ECKEFAV"/>
<accession>B8C5L5</accession>
<dbReference type="SUPFAM" id="SSF53098">
    <property type="entry name" value="Ribonuclease H-like"/>
    <property type="match status" value="1"/>
</dbReference>
<dbReference type="GO" id="GO:0003676">
    <property type="term" value="F:nucleic acid binding"/>
    <property type="evidence" value="ECO:0007669"/>
    <property type="project" value="InterPro"/>
</dbReference>
<reference evidence="2 3" key="1">
    <citation type="journal article" date="2004" name="Science">
        <title>The genome of the diatom Thalassiosira pseudonana: ecology, evolution, and metabolism.</title>
        <authorList>
            <person name="Armbrust E.V."/>
            <person name="Berges J.A."/>
            <person name="Bowler C."/>
            <person name="Green B.R."/>
            <person name="Martinez D."/>
            <person name="Putnam N.H."/>
            <person name="Zhou S."/>
            <person name="Allen A.E."/>
            <person name="Apt K.E."/>
            <person name="Bechner M."/>
            <person name="Brzezinski M.A."/>
            <person name="Chaal B.K."/>
            <person name="Chiovitti A."/>
            <person name="Davis A.K."/>
            <person name="Demarest M.S."/>
            <person name="Detter J.C."/>
            <person name="Glavina T."/>
            <person name="Goodstein D."/>
            <person name="Hadi M.Z."/>
            <person name="Hellsten U."/>
            <person name="Hildebrand M."/>
            <person name="Jenkins B.D."/>
            <person name="Jurka J."/>
            <person name="Kapitonov V.V."/>
            <person name="Kroger N."/>
            <person name="Lau W.W."/>
            <person name="Lane T.W."/>
            <person name="Larimer F.W."/>
            <person name="Lippmeier J.C."/>
            <person name="Lucas S."/>
            <person name="Medina M."/>
            <person name="Montsant A."/>
            <person name="Obornik M."/>
            <person name="Parker M.S."/>
            <person name="Palenik B."/>
            <person name="Pazour G.J."/>
            <person name="Richardson P.M."/>
            <person name="Rynearson T.A."/>
            <person name="Saito M.A."/>
            <person name="Schwartz D.C."/>
            <person name="Thamatrakoln K."/>
            <person name="Valentin K."/>
            <person name="Vardi A."/>
            <person name="Wilkerson F.P."/>
            <person name="Rokhsar D.S."/>
        </authorList>
    </citation>
    <scope>NUCLEOTIDE SEQUENCE [LARGE SCALE GENOMIC DNA]</scope>
    <source>
        <strain evidence="2 3">CCMP1335</strain>
    </source>
</reference>
<dbReference type="Proteomes" id="UP000001449">
    <property type="component" value="Chromosome 6"/>
</dbReference>
<dbReference type="EMBL" id="CM000643">
    <property type="protein sequence ID" value="EED91526.1"/>
    <property type="molecule type" value="Genomic_DNA"/>
</dbReference>
<dbReference type="Pfam" id="PF01612">
    <property type="entry name" value="DNA_pol_A_exo1"/>
    <property type="match status" value="1"/>
</dbReference>
<dbReference type="HOGENOM" id="CLU_042387_2_1_1"/>
<reference evidence="2 3" key="2">
    <citation type="journal article" date="2008" name="Nature">
        <title>The Phaeodactylum genome reveals the evolutionary history of diatom genomes.</title>
        <authorList>
            <person name="Bowler C."/>
            <person name="Allen A.E."/>
            <person name="Badger J.H."/>
            <person name="Grimwood J."/>
            <person name="Jabbari K."/>
            <person name="Kuo A."/>
            <person name="Maheswari U."/>
            <person name="Martens C."/>
            <person name="Maumus F."/>
            <person name="Otillar R.P."/>
            <person name="Rayko E."/>
            <person name="Salamov A."/>
            <person name="Vandepoele K."/>
            <person name="Beszteri B."/>
            <person name="Gruber A."/>
            <person name="Heijde M."/>
            <person name="Katinka M."/>
            <person name="Mock T."/>
            <person name="Valentin K."/>
            <person name="Verret F."/>
            <person name="Berges J.A."/>
            <person name="Brownlee C."/>
            <person name="Cadoret J.P."/>
            <person name="Chiovitti A."/>
            <person name="Choi C.J."/>
            <person name="Coesel S."/>
            <person name="De Martino A."/>
            <person name="Detter J.C."/>
            <person name="Durkin C."/>
            <person name="Falciatore A."/>
            <person name="Fournet J."/>
            <person name="Haruta M."/>
            <person name="Huysman M.J."/>
            <person name="Jenkins B.D."/>
            <person name="Jiroutova K."/>
            <person name="Jorgensen R.E."/>
            <person name="Joubert Y."/>
            <person name="Kaplan A."/>
            <person name="Kroger N."/>
            <person name="Kroth P.G."/>
            <person name="La Roche J."/>
            <person name="Lindquist E."/>
            <person name="Lommer M."/>
            <person name="Martin-Jezequel V."/>
            <person name="Lopez P.J."/>
            <person name="Lucas S."/>
            <person name="Mangogna M."/>
            <person name="McGinnis K."/>
            <person name="Medlin L.K."/>
            <person name="Montsant A."/>
            <person name="Oudot-Le Secq M.P."/>
            <person name="Napoli C."/>
            <person name="Obornik M."/>
            <person name="Parker M.S."/>
            <person name="Petit J.L."/>
            <person name="Porcel B.M."/>
            <person name="Poulsen N."/>
            <person name="Robison M."/>
            <person name="Rychlewski L."/>
            <person name="Rynearson T.A."/>
            <person name="Schmutz J."/>
            <person name="Shapiro H."/>
            <person name="Siaut M."/>
            <person name="Stanley M."/>
            <person name="Sussman M.R."/>
            <person name="Taylor A.R."/>
            <person name="Vardi A."/>
            <person name="von Dassow P."/>
            <person name="Vyverman W."/>
            <person name="Willis A."/>
            <person name="Wyrwicz L.S."/>
            <person name="Rokhsar D.S."/>
            <person name="Weissenbach J."/>
            <person name="Armbrust E.V."/>
            <person name="Green B.R."/>
            <person name="Van de Peer Y."/>
            <person name="Grigoriev I.V."/>
        </authorList>
    </citation>
    <scope>NUCLEOTIDE SEQUENCE [LARGE SCALE GENOMIC DNA]</scope>
    <source>
        <strain evidence="2 3">CCMP1335</strain>
    </source>
</reference>
<proteinExistence type="predicted"/>
<dbReference type="GO" id="GO:0000467">
    <property type="term" value="P:exonucleolytic trimming to generate mature 3'-end of 5.8S rRNA from tricistronic rRNA transcript (SSU-rRNA, 5.8S rRNA, LSU-rRNA)"/>
    <property type="evidence" value="ECO:0007669"/>
    <property type="project" value="InterPro"/>
</dbReference>
<dbReference type="PANTHER" id="PTHR12124:SF47">
    <property type="entry name" value="EXOSOME COMPONENT 10"/>
    <property type="match status" value="1"/>
</dbReference>
<dbReference type="GO" id="GO:0000175">
    <property type="term" value="F:3'-5'-RNA exonuclease activity"/>
    <property type="evidence" value="ECO:0007669"/>
    <property type="project" value="InterPro"/>
</dbReference>
<dbReference type="KEGG" id="tps:THAPSDRAFT_17935"/>
<dbReference type="InParanoid" id="B8C5L5"/>
<dbReference type="PANTHER" id="PTHR12124">
    <property type="entry name" value="POLYMYOSITIS/SCLERODERMA AUTOANTIGEN-RELATED"/>
    <property type="match status" value="1"/>
</dbReference>
<keyword evidence="3" id="KW-1185">Reference proteome</keyword>
<dbReference type="Gene3D" id="3.30.420.10">
    <property type="entry name" value="Ribonuclease H-like superfamily/Ribonuclease H"/>
    <property type="match status" value="1"/>
</dbReference>
<evidence type="ECO:0000313" key="3">
    <source>
        <dbReference type="Proteomes" id="UP000001449"/>
    </source>
</evidence>
<dbReference type="InterPro" id="IPR002562">
    <property type="entry name" value="3'-5'_exonuclease_dom"/>
</dbReference>
<dbReference type="SMART" id="SM00474">
    <property type="entry name" value="35EXOc"/>
    <property type="match status" value="1"/>
</dbReference>
<dbReference type="AlphaFoldDB" id="B8C5L5"/>
<sequence>DPGIWIGNEDEMTELATRINDGEQSGEIREIALDLEAHSHRTFAGFVCLIQLSIHISSGYDFLIDALSLRHVIPTCLGPILANPNILKVMHGADSDIPWLQRDFGCYVVNLFDTGRASRALKFQSAGLAFLLRKYAGLDPDKAHQLSDWRRRPLPDDMRTYAVADTRYLLDIYDKLRLELK</sequence>
<feature type="non-terminal residue" evidence="2">
    <location>
        <position position="181"/>
    </location>
</feature>
<evidence type="ECO:0000259" key="1">
    <source>
        <dbReference type="SMART" id="SM00474"/>
    </source>
</evidence>
<dbReference type="GeneID" id="7443598"/>
<dbReference type="InterPro" id="IPR045092">
    <property type="entry name" value="Rrp6-like"/>
</dbReference>
<feature type="domain" description="3'-5' exonuclease" evidence="1">
    <location>
        <begin position="3"/>
        <end position="181"/>
    </location>
</feature>
<dbReference type="InterPro" id="IPR036397">
    <property type="entry name" value="RNaseH_sf"/>
</dbReference>
<dbReference type="eggNOG" id="KOG2206">
    <property type="taxonomic scope" value="Eukaryota"/>
</dbReference>
<dbReference type="PaxDb" id="35128-Thaps17935"/>
<evidence type="ECO:0000313" key="2">
    <source>
        <dbReference type="EMBL" id="EED91526.1"/>
    </source>
</evidence>
<dbReference type="STRING" id="35128.B8C5L5"/>
<organism evidence="2 3">
    <name type="scientific">Thalassiosira pseudonana</name>
    <name type="common">Marine diatom</name>
    <name type="synonym">Cyclotella nana</name>
    <dbReference type="NCBI Taxonomy" id="35128"/>
    <lineage>
        <taxon>Eukaryota</taxon>
        <taxon>Sar</taxon>
        <taxon>Stramenopiles</taxon>
        <taxon>Ochrophyta</taxon>
        <taxon>Bacillariophyta</taxon>
        <taxon>Coscinodiscophyceae</taxon>
        <taxon>Thalassiosirophycidae</taxon>
        <taxon>Thalassiosirales</taxon>
        <taxon>Thalassiosiraceae</taxon>
        <taxon>Thalassiosira</taxon>
    </lineage>
</organism>
<protein>
    <recommendedName>
        <fullName evidence="1">3'-5' exonuclease domain-containing protein</fullName>
    </recommendedName>
</protein>
<dbReference type="RefSeq" id="XP_002291419.1">
    <property type="nucleotide sequence ID" value="XM_002291383.1"/>
</dbReference>
<dbReference type="InterPro" id="IPR012337">
    <property type="entry name" value="RNaseH-like_sf"/>
</dbReference>
<gene>
    <name evidence="2" type="ORF">THAPSDRAFT_17935</name>
</gene>
<feature type="non-terminal residue" evidence="2">
    <location>
        <position position="1"/>
    </location>
</feature>